<evidence type="ECO:0000313" key="5">
    <source>
        <dbReference type="EMBL" id="TPD60029.1"/>
    </source>
</evidence>
<protein>
    <submittedName>
        <fullName evidence="5">Helix-turn-helix transcriptional regulator</fullName>
    </submittedName>
</protein>
<proteinExistence type="predicted"/>
<dbReference type="InterPro" id="IPR018060">
    <property type="entry name" value="HTH_AraC"/>
</dbReference>
<dbReference type="SUPFAM" id="SSF46689">
    <property type="entry name" value="Homeodomain-like"/>
    <property type="match status" value="1"/>
</dbReference>
<dbReference type="SMART" id="SM00342">
    <property type="entry name" value="HTH_ARAC"/>
    <property type="match status" value="1"/>
</dbReference>
<feature type="domain" description="HTH araC/xylS-type" evidence="4">
    <location>
        <begin position="236"/>
        <end position="336"/>
    </location>
</feature>
<evidence type="ECO:0000256" key="2">
    <source>
        <dbReference type="ARBA" id="ARBA00023125"/>
    </source>
</evidence>
<dbReference type="Pfam" id="PF12833">
    <property type="entry name" value="HTH_18"/>
    <property type="match status" value="1"/>
</dbReference>
<keyword evidence="2" id="KW-0238">DNA-binding</keyword>
<dbReference type="InterPro" id="IPR009057">
    <property type="entry name" value="Homeodomain-like_sf"/>
</dbReference>
<organism evidence="5 6">
    <name type="scientific">Emcibacter nanhaiensis</name>
    <dbReference type="NCBI Taxonomy" id="1505037"/>
    <lineage>
        <taxon>Bacteria</taxon>
        <taxon>Pseudomonadati</taxon>
        <taxon>Pseudomonadota</taxon>
        <taxon>Alphaproteobacteria</taxon>
        <taxon>Emcibacterales</taxon>
        <taxon>Emcibacteraceae</taxon>
        <taxon>Emcibacter</taxon>
    </lineage>
</organism>
<comment type="caution">
    <text evidence="5">The sequence shown here is derived from an EMBL/GenBank/DDBJ whole genome shotgun (WGS) entry which is preliminary data.</text>
</comment>
<dbReference type="InterPro" id="IPR053142">
    <property type="entry name" value="PchR_regulatory_protein"/>
</dbReference>
<evidence type="ECO:0000313" key="6">
    <source>
        <dbReference type="Proteomes" id="UP000319148"/>
    </source>
</evidence>
<evidence type="ECO:0000256" key="1">
    <source>
        <dbReference type="ARBA" id="ARBA00023015"/>
    </source>
</evidence>
<gene>
    <name evidence="5" type="ORF">FIV46_09500</name>
</gene>
<reference evidence="6" key="1">
    <citation type="submission" date="2019-06" db="EMBL/GenBank/DDBJ databases">
        <title>The complete genome of Emcibacter congregatus ZYLT.</title>
        <authorList>
            <person name="Zhao Z."/>
        </authorList>
    </citation>
    <scope>NUCLEOTIDE SEQUENCE [LARGE SCALE GENOMIC DNA]</scope>
    <source>
        <strain evidence="6">MCCC 1A06723</strain>
    </source>
</reference>
<dbReference type="Proteomes" id="UP000319148">
    <property type="component" value="Unassembled WGS sequence"/>
</dbReference>
<dbReference type="EMBL" id="VFIY01000009">
    <property type="protein sequence ID" value="TPD60029.1"/>
    <property type="molecule type" value="Genomic_DNA"/>
</dbReference>
<dbReference type="OrthoDB" id="7363396at2"/>
<evidence type="ECO:0000256" key="3">
    <source>
        <dbReference type="ARBA" id="ARBA00023163"/>
    </source>
</evidence>
<keyword evidence="1" id="KW-0805">Transcription regulation</keyword>
<dbReference type="PROSITE" id="PS00041">
    <property type="entry name" value="HTH_ARAC_FAMILY_1"/>
    <property type="match status" value="1"/>
</dbReference>
<dbReference type="GO" id="GO:0003700">
    <property type="term" value="F:DNA-binding transcription factor activity"/>
    <property type="evidence" value="ECO:0007669"/>
    <property type="project" value="InterPro"/>
</dbReference>
<keyword evidence="3" id="KW-0804">Transcription</keyword>
<name>A0A501PHX0_9PROT</name>
<dbReference type="Gene3D" id="1.10.10.60">
    <property type="entry name" value="Homeodomain-like"/>
    <property type="match status" value="1"/>
</dbReference>
<dbReference type="RefSeq" id="WP_139940693.1">
    <property type="nucleotide sequence ID" value="NZ_JBHSYP010000009.1"/>
</dbReference>
<dbReference type="GO" id="GO:0043565">
    <property type="term" value="F:sequence-specific DNA binding"/>
    <property type="evidence" value="ECO:0007669"/>
    <property type="project" value="InterPro"/>
</dbReference>
<keyword evidence="6" id="KW-1185">Reference proteome</keyword>
<dbReference type="PANTHER" id="PTHR47893">
    <property type="entry name" value="REGULATORY PROTEIN PCHR"/>
    <property type="match status" value="1"/>
</dbReference>
<dbReference type="AlphaFoldDB" id="A0A501PHX0"/>
<evidence type="ECO:0000259" key="4">
    <source>
        <dbReference type="PROSITE" id="PS01124"/>
    </source>
</evidence>
<dbReference type="InterPro" id="IPR018062">
    <property type="entry name" value="HTH_AraC-typ_CS"/>
</dbReference>
<dbReference type="PANTHER" id="PTHR47893:SF1">
    <property type="entry name" value="REGULATORY PROTEIN PCHR"/>
    <property type="match status" value="1"/>
</dbReference>
<sequence>METSERTVQPTIKSCTAEWLIETDHDGIKSGQAEDVEIHNVTMEGGLVETHIEVLNLSAGLAITRGIHTFDPSIQQESIPLARVQTAFEAPALVIQAANSGSIKVEEKSVDKTLHFDTSRNLFHFVRQLDFIPVLSTNETISVTVLKMEKANLEALIGKPLTQKLLHALQLSRAPEARSMLIPQHISNVLYKSISGDVRGDMKKLFVQSHILEYLCILGSFLLSRFDQNCDIHQADDVVRELHAELINCEGKIPSLTELAQKYHTSAKTLNEQFKQTYGQPIYSYFNDRRLNEAHIALAQTPLPMKVLSARLGYSHVNHFINAFTKKFGYSPGTLR</sequence>
<accession>A0A501PHX0</accession>
<dbReference type="PROSITE" id="PS01124">
    <property type="entry name" value="HTH_ARAC_FAMILY_2"/>
    <property type="match status" value="1"/>
</dbReference>